<protein>
    <recommendedName>
        <fullName evidence="4">YolD-like protein</fullName>
    </recommendedName>
</protein>
<keyword evidence="3" id="KW-1185">Reference proteome</keyword>
<gene>
    <name evidence="2" type="ORF">PWYN_26385</name>
</gene>
<proteinExistence type="predicted"/>
<dbReference type="eggNOG" id="ENOG50336W6">
    <property type="taxonomic scope" value="Bacteria"/>
</dbReference>
<reference evidence="2 3" key="2">
    <citation type="submission" date="2014-10" db="EMBL/GenBank/DDBJ databases">
        <title>Comparative genomics of the Paenibacillus odorifer group.</title>
        <authorList>
            <person name="Tsai Y.-C."/>
            <person name="Martin N."/>
            <person name="Korlach J."/>
            <person name="Wiedmann M."/>
        </authorList>
    </citation>
    <scope>NUCLEOTIDE SEQUENCE [LARGE SCALE GENOMIC DNA]</scope>
    <source>
        <strain evidence="2 3">DSM 18334</strain>
    </source>
</reference>
<comment type="caution">
    <text evidence="2">The sequence shown here is derived from an EMBL/GenBank/DDBJ whole genome shotgun (WGS) entry which is preliminary data.</text>
</comment>
<reference evidence="2 3" key="1">
    <citation type="submission" date="2014-08" db="EMBL/GenBank/DDBJ databases">
        <authorList>
            <person name="den Bakker H.C."/>
        </authorList>
    </citation>
    <scope>NUCLEOTIDE SEQUENCE [LARGE SCALE GENOMIC DNA]</scope>
    <source>
        <strain evidence="2 3">DSM 18334</strain>
    </source>
</reference>
<sequence length="111" mass="13361">MAKKLDGNGLWESSRMMLPEHKSRIRRDERETLRREKPTLDDQKQEEMERTLVLSLRNHVRVTIVLFDPFEDIRLSGFITSIHAHTREIKLQWAEEWKWIALDNIVEVYTC</sequence>
<dbReference type="Proteomes" id="UP000029734">
    <property type="component" value="Unassembled WGS sequence"/>
</dbReference>
<evidence type="ECO:0000313" key="2">
    <source>
        <dbReference type="EMBL" id="KGE18070.1"/>
    </source>
</evidence>
<evidence type="ECO:0000313" key="3">
    <source>
        <dbReference type="Proteomes" id="UP000029734"/>
    </source>
</evidence>
<feature type="region of interest" description="Disordered" evidence="1">
    <location>
        <begin position="1"/>
        <end position="47"/>
    </location>
</feature>
<dbReference type="InterPro" id="IPR014962">
    <property type="entry name" value="YolD"/>
</dbReference>
<name>A0A098M673_9BACL</name>
<evidence type="ECO:0000256" key="1">
    <source>
        <dbReference type="SAM" id="MobiDB-lite"/>
    </source>
</evidence>
<accession>A0A098M673</accession>
<organism evidence="2 3">
    <name type="scientific">Paenibacillus wynnii</name>
    <dbReference type="NCBI Taxonomy" id="268407"/>
    <lineage>
        <taxon>Bacteria</taxon>
        <taxon>Bacillati</taxon>
        <taxon>Bacillota</taxon>
        <taxon>Bacilli</taxon>
        <taxon>Bacillales</taxon>
        <taxon>Paenibacillaceae</taxon>
        <taxon>Paenibacillus</taxon>
    </lineage>
</organism>
<dbReference type="RefSeq" id="WP_036657793.1">
    <property type="nucleotide sequence ID" value="NZ_JQCR01000003.1"/>
</dbReference>
<dbReference type="STRING" id="268407.PWYN_26385"/>
<feature type="compositionally biased region" description="Basic and acidic residues" evidence="1">
    <location>
        <begin position="18"/>
        <end position="47"/>
    </location>
</feature>
<dbReference type="EMBL" id="JQCR01000003">
    <property type="protein sequence ID" value="KGE18070.1"/>
    <property type="molecule type" value="Genomic_DNA"/>
</dbReference>
<dbReference type="Pfam" id="PF08863">
    <property type="entry name" value="YolD"/>
    <property type="match status" value="1"/>
</dbReference>
<dbReference type="AlphaFoldDB" id="A0A098M673"/>
<evidence type="ECO:0008006" key="4">
    <source>
        <dbReference type="Google" id="ProtNLM"/>
    </source>
</evidence>
<dbReference type="OrthoDB" id="2376882at2"/>